<dbReference type="Pfam" id="PF00117">
    <property type="entry name" value="GATase"/>
    <property type="match status" value="1"/>
</dbReference>
<evidence type="ECO:0000313" key="3">
    <source>
        <dbReference type="EMBL" id="QWU98488.1"/>
    </source>
</evidence>
<dbReference type="PANTHER" id="PTHR43418:SF4">
    <property type="entry name" value="MULTIFUNCTIONAL TRYPTOPHAN BIOSYNTHESIS PROTEIN"/>
    <property type="match status" value="1"/>
</dbReference>
<keyword evidence="4" id="KW-1185">Reference proteome</keyword>
<protein>
    <submittedName>
        <fullName evidence="3">Aminodeoxychorismate/anthranilate synthase component II</fullName>
    </submittedName>
</protein>
<dbReference type="AlphaFoldDB" id="A0AAJ4TK55"/>
<accession>A0AAJ4TK55</accession>
<dbReference type="InterPro" id="IPR029062">
    <property type="entry name" value="Class_I_gatase-like"/>
</dbReference>
<evidence type="ECO:0000313" key="4">
    <source>
        <dbReference type="Proteomes" id="UP000683421"/>
    </source>
</evidence>
<dbReference type="PANTHER" id="PTHR43418">
    <property type="entry name" value="MULTIFUNCTIONAL TRYPTOPHAN BIOSYNTHESIS PROTEIN-RELATED"/>
    <property type="match status" value="1"/>
</dbReference>
<dbReference type="PROSITE" id="PS51273">
    <property type="entry name" value="GATASE_TYPE_1"/>
    <property type="match status" value="1"/>
</dbReference>
<dbReference type="GO" id="GO:0000162">
    <property type="term" value="P:L-tryptophan biosynthetic process"/>
    <property type="evidence" value="ECO:0007669"/>
    <property type="project" value="TreeGrafter"/>
</dbReference>
<proteinExistence type="predicted"/>
<gene>
    <name evidence="3" type="ORF">KQR59_05075</name>
</gene>
<organism evidence="3 4">
    <name type="scientific">Francisella salimarina</name>
    <dbReference type="NCBI Taxonomy" id="2599927"/>
    <lineage>
        <taxon>Bacteria</taxon>
        <taxon>Pseudomonadati</taxon>
        <taxon>Pseudomonadota</taxon>
        <taxon>Gammaproteobacteria</taxon>
        <taxon>Thiotrichales</taxon>
        <taxon>Francisellaceae</taxon>
        <taxon>Francisella</taxon>
    </lineage>
</organism>
<dbReference type="InterPro" id="IPR017926">
    <property type="entry name" value="GATASE"/>
</dbReference>
<dbReference type="InterPro" id="IPR006221">
    <property type="entry name" value="TrpG/PapA_dom"/>
</dbReference>
<dbReference type="SUPFAM" id="SSF52317">
    <property type="entry name" value="Class I glutamine amidotransferase-like"/>
    <property type="match status" value="1"/>
</dbReference>
<dbReference type="RefSeq" id="WP_150465483.1">
    <property type="nucleotide sequence ID" value="NZ_CP076680.1"/>
</dbReference>
<name>A0AAJ4TK55_9GAMM</name>
<dbReference type="GO" id="GO:0005829">
    <property type="term" value="C:cytosol"/>
    <property type="evidence" value="ECO:0007669"/>
    <property type="project" value="TreeGrafter"/>
</dbReference>
<evidence type="ECO:0000256" key="1">
    <source>
        <dbReference type="ARBA" id="ARBA00022962"/>
    </source>
</evidence>
<dbReference type="InterPro" id="IPR050472">
    <property type="entry name" value="Anth_synth/Amidotransfase"/>
</dbReference>
<reference evidence="3 4" key="1">
    <citation type="submission" date="2021-06" db="EMBL/GenBank/DDBJ databases">
        <title>Ulceroglandular infection and bacteremia caused by Francisella salimarina in an immunocompromised patient, France.</title>
        <authorList>
            <person name="Hennebique A."/>
            <person name="Caspar Y."/>
            <person name="Maurin M."/>
            <person name="Boisset S."/>
            <person name="Pelloux I."/>
            <person name="Gallego-Hernanz M.P."/>
            <person name="Burucoa C."/>
            <person name="Cazenave-Roblot F."/>
            <person name="Plouzeau C."/>
            <person name="Rammaert B."/>
        </authorList>
    </citation>
    <scope>NUCLEOTIDE SEQUENCE [LARGE SCALE GENOMIC DNA]</scope>
    <source>
        <strain evidence="3 4">CHUGA-F75</strain>
    </source>
</reference>
<feature type="domain" description="Glutamine amidotransferase" evidence="2">
    <location>
        <begin position="4"/>
        <end position="182"/>
    </location>
</feature>
<dbReference type="PRINTS" id="PR00096">
    <property type="entry name" value="GATASE"/>
</dbReference>
<dbReference type="Gene3D" id="3.40.50.880">
    <property type="match status" value="1"/>
</dbReference>
<evidence type="ECO:0000259" key="2">
    <source>
        <dbReference type="Pfam" id="PF00117"/>
    </source>
</evidence>
<dbReference type="GO" id="GO:0004049">
    <property type="term" value="F:anthranilate synthase activity"/>
    <property type="evidence" value="ECO:0007669"/>
    <property type="project" value="TreeGrafter"/>
</dbReference>
<dbReference type="PRINTS" id="PR00099">
    <property type="entry name" value="CPSGATASE"/>
</dbReference>
<keyword evidence="1" id="KW-0315">Glutamine amidotransferase</keyword>
<dbReference type="Proteomes" id="UP000683421">
    <property type="component" value="Chromosome"/>
</dbReference>
<dbReference type="EMBL" id="CP076680">
    <property type="protein sequence ID" value="QWU98488.1"/>
    <property type="molecule type" value="Genomic_DNA"/>
</dbReference>
<dbReference type="CDD" id="cd01743">
    <property type="entry name" value="GATase1_Anthranilate_Synthase"/>
    <property type="match status" value="1"/>
</dbReference>
<dbReference type="KEGG" id="fsr:KQR59_05075"/>
<dbReference type="PRINTS" id="PR00097">
    <property type="entry name" value="ANTSNTHASEII"/>
</dbReference>
<dbReference type="NCBIfam" id="TIGR00566">
    <property type="entry name" value="trpG_papA"/>
    <property type="match status" value="1"/>
</dbReference>
<sequence length="184" mass="20970">MVLYIDHYDSFSSTIVDYITYLGYQVSMVKTDEQIDNIEQYSHIIIGPGPGHPDELKNIYPIIEYCQQKKLPLLGICLGHQLIAQYYGAKIIKAKQIYHGKLSEIKQLQSSALYKDHPLKFAVTRYHSLIVNDIKEPLITLASTDSGEIMSFAHQNANIFGVQYHPEAYLTEYGLLTLKNFLAL</sequence>